<sequence length="268" mass="30259">MMKKVMVTKIRRGEAPPAREEIASEVETPSTGASAMVAELLAAPDELTIMMEEEPTSAMEEGSAAAVEEEEAVADYGEETRWWRRGRLGWEAPPRPDSISGLRVDGDAVTGVTYADYMDFVHDLLGLEPMGEDEFGDRRMVGRVELLESLGLRGVRQRGEETLQEFVQRVAGLARAVYGQDPDDEERVDRDLRRFLVFFLGKMLLTTKGDGIHCRFLEILEDLERVWSYYYIPLGRATEVRANALPLAWRWLQAVTSATFSLQLDLLR</sequence>
<evidence type="ECO:0000313" key="1">
    <source>
        <dbReference type="EMBL" id="MQM04369.1"/>
    </source>
</evidence>
<name>A0A843W4Z6_COLES</name>
<gene>
    <name evidence="1" type="ORF">Taro_037164</name>
</gene>
<accession>A0A843W4Z6</accession>
<keyword evidence="2" id="KW-1185">Reference proteome</keyword>
<dbReference type="AlphaFoldDB" id="A0A843W4Z6"/>
<protein>
    <submittedName>
        <fullName evidence="1">Uncharacterized protein</fullName>
    </submittedName>
</protein>
<reference evidence="1" key="1">
    <citation type="submission" date="2017-07" db="EMBL/GenBank/DDBJ databases">
        <title>Taro Niue Genome Assembly and Annotation.</title>
        <authorList>
            <person name="Atibalentja N."/>
            <person name="Keating K."/>
            <person name="Fields C.J."/>
        </authorList>
    </citation>
    <scope>NUCLEOTIDE SEQUENCE</scope>
    <source>
        <strain evidence="1">Niue_2</strain>
        <tissue evidence="1">Leaf</tissue>
    </source>
</reference>
<comment type="caution">
    <text evidence="1">The sequence shown here is derived from an EMBL/GenBank/DDBJ whole genome shotgun (WGS) entry which is preliminary data.</text>
</comment>
<organism evidence="1 2">
    <name type="scientific">Colocasia esculenta</name>
    <name type="common">Wild taro</name>
    <name type="synonym">Arum esculentum</name>
    <dbReference type="NCBI Taxonomy" id="4460"/>
    <lineage>
        <taxon>Eukaryota</taxon>
        <taxon>Viridiplantae</taxon>
        <taxon>Streptophyta</taxon>
        <taxon>Embryophyta</taxon>
        <taxon>Tracheophyta</taxon>
        <taxon>Spermatophyta</taxon>
        <taxon>Magnoliopsida</taxon>
        <taxon>Liliopsida</taxon>
        <taxon>Araceae</taxon>
        <taxon>Aroideae</taxon>
        <taxon>Colocasieae</taxon>
        <taxon>Colocasia</taxon>
    </lineage>
</organism>
<dbReference type="OrthoDB" id="1001981at2759"/>
<dbReference type="EMBL" id="NMUH01003203">
    <property type="protein sequence ID" value="MQM04369.1"/>
    <property type="molecule type" value="Genomic_DNA"/>
</dbReference>
<proteinExistence type="predicted"/>
<dbReference type="Proteomes" id="UP000652761">
    <property type="component" value="Unassembled WGS sequence"/>
</dbReference>
<evidence type="ECO:0000313" key="2">
    <source>
        <dbReference type="Proteomes" id="UP000652761"/>
    </source>
</evidence>